<sequence>MARVGGARASVVENRNDGGKNSGDISGKGQFAGRGGSVEGKRGPEMATIGTSVSSKERERERENDTHVRTGGAQQSNVTTKDSKKGDGEIAHIVNNNSCTSVKSTGNSVSSASERKPASRVGKDTKAQLPNEALSAGVRRLMDHRQRANIGSGSVKVAGGGEKDIRYGYGNSSGREKRIVEGKTQGTVVKDEAKTSVEGKARTVFPKIEQIEEMKNKNRTNQATFQQAGVAVQKKVNVLAQRSLTSERGGLGANPIEESQKRRIASIEKKGEQSDIENNKNVNQMIEKLEKRYKAEIAKLEKLNVQNMANSKAEVEKLLSELKNRDETIGKLTEEAEVMWEQVLESRAENEALIAELATKEKEIEDKQVATESLSAALKEAVERRAELEEDIEKLRHPLEMKMYEKTINTLIVERDQLKAKMSSLLDETKHKDVVQKDDDSGNDEEMHKNRKSCENQDNSQHEMLEEMVHFVNQTLSVVGKVLGCKFTVRINPEQEGEKTRRGVVQSNTKAVKSQILVNITETTKGPNKRRVGERSDFRLKPKPMLGSGGKEQDGEDDENEGCSAVNDQTEQCSLSQPQPQPQSPSSSHSPTLEHIQDCKKSGNDNNVLLQPQDILLQHSSLYSDETCFYNLEQLLEFLSLRMARALQEVEQKNVGGAEYGMAKETEKKESGGTTSNIQQLGTIGAMLNSRTSAGNDSDEGNESPPEMPEEHKAMIQQIRDYSTPVKQLFSLLRGAGHDPLYLLDEKLARLEYERAKSQRELSRIPHKQRRYKENGREQELQETILEIGGLISGIKTRIRAKSNN</sequence>
<dbReference type="Proteomes" id="UP000188320">
    <property type="component" value="Unassembled WGS sequence"/>
</dbReference>
<keyword evidence="4" id="KW-1185">Reference proteome</keyword>
<comment type="caution">
    <text evidence="3">The sequence shown here is derived from an EMBL/GenBank/DDBJ whole genome shotgun (WGS) entry which is preliminary data.</text>
</comment>
<feature type="region of interest" description="Disordered" evidence="2">
    <location>
        <begin position="429"/>
        <end position="459"/>
    </location>
</feature>
<proteinExistence type="predicted"/>
<feature type="compositionally biased region" description="Basic and acidic residues" evidence="2">
    <location>
        <begin position="531"/>
        <end position="540"/>
    </location>
</feature>
<feature type="region of interest" description="Disordered" evidence="2">
    <location>
        <begin position="518"/>
        <end position="605"/>
    </location>
</feature>
<feature type="region of interest" description="Disordered" evidence="2">
    <location>
        <begin position="144"/>
        <end position="183"/>
    </location>
</feature>
<reference evidence="4" key="1">
    <citation type="submission" date="2017-01" db="EMBL/GenBank/DDBJ databases">
        <authorList>
            <person name="Wang Y."/>
            <person name="White M."/>
            <person name="Kvist S."/>
            <person name="Moncalvo J.-M."/>
        </authorList>
    </citation>
    <scope>NUCLEOTIDE SEQUENCE [LARGE SCALE GENOMIC DNA]</scope>
    <source>
        <strain evidence="4">COL-18-3</strain>
    </source>
</reference>
<feature type="compositionally biased region" description="Basic and acidic residues" evidence="2">
    <location>
        <begin position="113"/>
        <end position="126"/>
    </location>
</feature>
<feature type="compositionally biased region" description="Basic and acidic residues" evidence="2">
    <location>
        <begin position="81"/>
        <end position="90"/>
    </location>
</feature>
<feature type="compositionally biased region" description="Polar residues" evidence="2">
    <location>
        <begin position="94"/>
        <end position="112"/>
    </location>
</feature>
<organism evidence="3 4">
    <name type="scientific">Zancudomyces culisetae</name>
    <name type="common">Gut fungus</name>
    <name type="synonym">Smittium culisetae</name>
    <dbReference type="NCBI Taxonomy" id="1213189"/>
    <lineage>
        <taxon>Eukaryota</taxon>
        <taxon>Fungi</taxon>
        <taxon>Fungi incertae sedis</taxon>
        <taxon>Zoopagomycota</taxon>
        <taxon>Kickxellomycotina</taxon>
        <taxon>Harpellomycetes</taxon>
        <taxon>Harpellales</taxon>
        <taxon>Legeriomycetaceae</taxon>
        <taxon>Zancudomyces</taxon>
    </lineage>
</organism>
<name>A0A1R1PP94_ZANCU</name>
<accession>A0A1R1PP94</accession>
<feature type="coiled-coil region" evidence="1">
    <location>
        <begin position="279"/>
        <end position="428"/>
    </location>
</feature>
<feature type="region of interest" description="Disordered" evidence="2">
    <location>
        <begin position="689"/>
        <end position="711"/>
    </location>
</feature>
<gene>
    <name evidence="3" type="ORF">AX774_g3747</name>
</gene>
<dbReference type="EMBL" id="LSSK01000601">
    <property type="protein sequence ID" value="OMH82778.1"/>
    <property type="molecule type" value="Genomic_DNA"/>
</dbReference>
<protein>
    <submittedName>
        <fullName evidence="3">Uncharacterized protein</fullName>
    </submittedName>
</protein>
<feature type="compositionally biased region" description="Low complexity" evidence="2">
    <location>
        <begin position="572"/>
        <end position="591"/>
    </location>
</feature>
<evidence type="ECO:0000313" key="3">
    <source>
        <dbReference type="EMBL" id="OMH82778.1"/>
    </source>
</evidence>
<dbReference type="AlphaFoldDB" id="A0A1R1PP94"/>
<evidence type="ECO:0000313" key="4">
    <source>
        <dbReference type="Proteomes" id="UP000188320"/>
    </source>
</evidence>
<evidence type="ECO:0000256" key="2">
    <source>
        <dbReference type="SAM" id="MobiDB-lite"/>
    </source>
</evidence>
<keyword evidence="1" id="KW-0175">Coiled coil</keyword>
<evidence type="ECO:0000256" key="1">
    <source>
        <dbReference type="SAM" id="Coils"/>
    </source>
</evidence>
<feature type="region of interest" description="Disordered" evidence="2">
    <location>
        <begin position="1"/>
        <end position="131"/>
    </location>
</feature>
<feature type="compositionally biased region" description="Basic and acidic residues" evidence="2">
    <location>
        <begin position="55"/>
        <end position="68"/>
    </location>
</feature>